<evidence type="ECO:0000256" key="6">
    <source>
        <dbReference type="SAM" id="Phobius"/>
    </source>
</evidence>
<keyword evidence="4 6" id="KW-1133">Transmembrane helix</keyword>
<dbReference type="EMBL" id="LGSR01000020">
    <property type="protein sequence ID" value="KOS18661.1"/>
    <property type="molecule type" value="Genomic_DNA"/>
</dbReference>
<comment type="subcellular location">
    <subcellularLocation>
        <location evidence="1">Membrane</location>
        <topology evidence="1">Multi-pass membrane protein</topology>
    </subcellularLocation>
</comment>
<evidence type="ECO:0008006" key="9">
    <source>
        <dbReference type="Google" id="ProtNLM"/>
    </source>
</evidence>
<protein>
    <recommendedName>
        <fullName evidence="9">Integral membrane protein</fullName>
    </recommendedName>
</protein>
<gene>
    <name evidence="7" type="ORF">ESCO_000179</name>
</gene>
<dbReference type="STRING" id="150374.A0A0M8N2V3"/>
<evidence type="ECO:0000256" key="5">
    <source>
        <dbReference type="ARBA" id="ARBA00023136"/>
    </source>
</evidence>
<dbReference type="OrthoDB" id="2131401at2759"/>
<keyword evidence="5 6" id="KW-0472">Membrane</keyword>
<comment type="caution">
    <text evidence="7">The sequence shown here is derived from an EMBL/GenBank/DDBJ whole genome shotgun (WGS) entry which is preliminary data.</text>
</comment>
<accession>A0A0M8N2V3</accession>
<dbReference type="AlphaFoldDB" id="A0A0M8N2V3"/>
<evidence type="ECO:0000313" key="7">
    <source>
        <dbReference type="EMBL" id="KOS18661.1"/>
    </source>
</evidence>
<reference evidence="7 8" key="1">
    <citation type="submission" date="2015-07" db="EMBL/GenBank/DDBJ databases">
        <title>The genome of the fungus Escovopsis weberi, a specialized disease agent of ant agriculture.</title>
        <authorList>
            <person name="de Man T.J."/>
            <person name="Stajich J.E."/>
            <person name="Kubicek C.P."/>
            <person name="Chenthamara K."/>
            <person name="Atanasova L."/>
            <person name="Druzhinina I.S."/>
            <person name="Birnbaum S."/>
            <person name="Barribeau S.M."/>
            <person name="Teiling C."/>
            <person name="Suen G."/>
            <person name="Currie C."/>
            <person name="Gerardo N.M."/>
        </authorList>
    </citation>
    <scope>NUCLEOTIDE SEQUENCE [LARGE SCALE GENOMIC DNA]</scope>
</reference>
<name>A0A0M8N2V3_ESCWE</name>
<evidence type="ECO:0000256" key="1">
    <source>
        <dbReference type="ARBA" id="ARBA00004141"/>
    </source>
</evidence>
<dbReference type="Pfam" id="PF10190">
    <property type="entry name" value="Tmemb_170"/>
    <property type="match status" value="1"/>
</dbReference>
<feature type="transmembrane region" description="Helical" evidence="6">
    <location>
        <begin position="116"/>
        <end position="136"/>
    </location>
</feature>
<dbReference type="InterPro" id="IPR019334">
    <property type="entry name" value="TMEM170A/B/YPR153W-like"/>
</dbReference>
<feature type="transmembrane region" description="Helical" evidence="6">
    <location>
        <begin position="39"/>
        <end position="64"/>
    </location>
</feature>
<evidence type="ECO:0000256" key="3">
    <source>
        <dbReference type="ARBA" id="ARBA00022692"/>
    </source>
</evidence>
<dbReference type="GO" id="GO:0016020">
    <property type="term" value="C:membrane"/>
    <property type="evidence" value="ECO:0007669"/>
    <property type="project" value="UniProtKB-SubCell"/>
</dbReference>
<evidence type="ECO:0000256" key="2">
    <source>
        <dbReference type="ARBA" id="ARBA00006325"/>
    </source>
</evidence>
<evidence type="ECO:0000313" key="8">
    <source>
        <dbReference type="Proteomes" id="UP000053831"/>
    </source>
</evidence>
<dbReference type="Proteomes" id="UP000053831">
    <property type="component" value="Unassembled WGS sequence"/>
</dbReference>
<dbReference type="PANTHER" id="PTHR22779">
    <property type="entry name" value="SD17342P"/>
    <property type="match status" value="1"/>
</dbReference>
<sequence length="140" mass="15557">MARDPPLGYTTPPFPSLGIKDIADFTPGRRHSLFYLSDVWLFTVLWTLIVYAAFHLGAVVVACFMHSWNKSSWKSVWLILIPYLVIAGVEAVLAGTIVGLIVGAVYRAGYYEMNTWIPFTWAFISVLVLIISSFAIQGGL</sequence>
<evidence type="ECO:0000256" key="4">
    <source>
        <dbReference type="ARBA" id="ARBA00022989"/>
    </source>
</evidence>
<organism evidence="7 8">
    <name type="scientific">Escovopsis weberi</name>
    <dbReference type="NCBI Taxonomy" id="150374"/>
    <lineage>
        <taxon>Eukaryota</taxon>
        <taxon>Fungi</taxon>
        <taxon>Dikarya</taxon>
        <taxon>Ascomycota</taxon>
        <taxon>Pezizomycotina</taxon>
        <taxon>Sordariomycetes</taxon>
        <taxon>Hypocreomycetidae</taxon>
        <taxon>Hypocreales</taxon>
        <taxon>Hypocreaceae</taxon>
        <taxon>Escovopsis</taxon>
    </lineage>
</organism>
<keyword evidence="3 6" id="KW-0812">Transmembrane</keyword>
<comment type="similarity">
    <text evidence="2">Belongs to the TMEM170 family.</text>
</comment>
<keyword evidence="8" id="KW-1185">Reference proteome</keyword>
<proteinExistence type="inferred from homology"/>
<dbReference type="PANTHER" id="PTHR22779:SF6">
    <property type="entry name" value="SD17342P"/>
    <property type="match status" value="1"/>
</dbReference>
<feature type="transmembrane region" description="Helical" evidence="6">
    <location>
        <begin position="76"/>
        <end position="104"/>
    </location>
</feature>